<dbReference type="RefSeq" id="WP_369142395.1">
    <property type="nucleotide sequence ID" value="NZ_CP163444.1"/>
</dbReference>
<evidence type="ECO:0000313" key="1">
    <source>
        <dbReference type="EMBL" id="XDQ69655.1"/>
    </source>
</evidence>
<protein>
    <recommendedName>
        <fullName evidence="2">Twin-arginine translocation signal domain-containing protein</fullName>
    </recommendedName>
</protein>
<dbReference type="AlphaFoldDB" id="A0AB39SR55"/>
<organism evidence="1">
    <name type="scientific">Streptomyces sp. R44</name>
    <dbReference type="NCBI Taxonomy" id="3238633"/>
    <lineage>
        <taxon>Bacteria</taxon>
        <taxon>Bacillati</taxon>
        <taxon>Actinomycetota</taxon>
        <taxon>Actinomycetes</taxon>
        <taxon>Kitasatosporales</taxon>
        <taxon>Streptomycetaceae</taxon>
        <taxon>Streptomyces</taxon>
    </lineage>
</organism>
<accession>A0AB39SR55</accession>
<reference evidence="1" key="1">
    <citation type="submission" date="2024-07" db="EMBL/GenBank/DDBJ databases">
        <authorList>
            <person name="Yu S.T."/>
        </authorList>
    </citation>
    <scope>NUCLEOTIDE SEQUENCE</scope>
    <source>
        <strain evidence="1">R44</strain>
    </source>
</reference>
<proteinExistence type="predicted"/>
<name>A0AB39SR55_9ACTN</name>
<dbReference type="EMBL" id="CP163444">
    <property type="protein sequence ID" value="XDQ69655.1"/>
    <property type="molecule type" value="Genomic_DNA"/>
</dbReference>
<gene>
    <name evidence="1" type="ORF">AB5J54_03570</name>
</gene>
<sequence>MGRRQALQVVSAAVGAAVAGAGTRVLTRDARLVAAAIEDVTRRAGR</sequence>
<evidence type="ECO:0008006" key="2">
    <source>
        <dbReference type="Google" id="ProtNLM"/>
    </source>
</evidence>